<accession>A0A392N6K3</accession>
<feature type="non-terminal residue" evidence="1">
    <location>
        <position position="133"/>
    </location>
</feature>
<protein>
    <submittedName>
        <fullName evidence="1">ABC transporter A family member 7-like</fullName>
    </submittedName>
</protein>
<keyword evidence="2" id="KW-1185">Reference proteome</keyword>
<name>A0A392N6K3_9FABA</name>
<sequence length="133" mass="15069">MVNCFPLVVDIVCAHGVNLWRDSASEINHQLYLQEINTIVSAFDFLNSNGNGFNVTVWYKSIYKGVTNFGPTALLRFPRSISNAYLQFLLGPGTKMLFEFVKEMPKSETPIRIEIASLLGGLFYTWVILQLFP</sequence>
<proteinExistence type="predicted"/>
<comment type="caution">
    <text evidence="1">The sequence shown here is derived from an EMBL/GenBank/DDBJ whole genome shotgun (WGS) entry which is preliminary data.</text>
</comment>
<dbReference type="Proteomes" id="UP000265520">
    <property type="component" value="Unassembled WGS sequence"/>
</dbReference>
<reference evidence="1 2" key="1">
    <citation type="journal article" date="2018" name="Front. Plant Sci.">
        <title>Red Clover (Trifolium pratense) and Zigzag Clover (T. medium) - A Picture of Genomic Similarities and Differences.</title>
        <authorList>
            <person name="Dluhosova J."/>
            <person name="Istvanek J."/>
            <person name="Nedelnik J."/>
            <person name="Repkova J."/>
        </authorList>
    </citation>
    <scope>NUCLEOTIDE SEQUENCE [LARGE SCALE GENOMIC DNA]</scope>
    <source>
        <strain evidence="2">cv. 10/8</strain>
        <tissue evidence="1">Leaf</tissue>
    </source>
</reference>
<evidence type="ECO:0000313" key="1">
    <source>
        <dbReference type="EMBL" id="MCH94618.1"/>
    </source>
</evidence>
<dbReference type="EMBL" id="LXQA010027736">
    <property type="protein sequence ID" value="MCH94618.1"/>
    <property type="molecule type" value="Genomic_DNA"/>
</dbReference>
<evidence type="ECO:0000313" key="2">
    <source>
        <dbReference type="Proteomes" id="UP000265520"/>
    </source>
</evidence>
<organism evidence="1 2">
    <name type="scientific">Trifolium medium</name>
    <dbReference type="NCBI Taxonomy" id="97028"/>
    <lineage>
        <taxon>Eukaryota</taxon>
        <taxon>Viridiplantae</taxon>
        <taxon>Streptophyta</taxon>
        <taxon>Embryophyta</taxon>
        <taxon>Tracheophyta</taxon>
        <taxon>Spermatophyta</taxon>
        <taxon>Magnoliopsida</taxon>
        <taxon>eudicotyledons</taxon>
        <taxon>Gunneridae</taxon>
        <taxon>Pentapetalae</taxon>
        <taxon>rosids</taxon>
        <taxon>fabids</taxon>
        <taxon>Fabales</taxon>
        <taxon>Fabaceae</taxon>
        <taxon>Papilionoideae</taxon>
        <taxon>50 kb inversion clade</taxon>
        <taxon>NPAAA clade</taxon>
        <taxon>Hologalegina</taxon>
        <taxon>IRL clade</taxon>
        <taxon>Trifolieae</taxon>
        <taxon>Trifolium</taxon>
    </lineage>
</organism>
<dbReference type="AlphaFoldDB" id="A0A392N6K3"/>